<proteinExistence type="predicted"/>
<dbReference type="STRING" id="1379270.GEMMAAP_04380"/>
<reference evidence="1 2" key="2">
    <citation type="journal article" date="2016" name="Environ. Microbiol. Rep.">
        <title>Metagenomic evidence for the presence of phototrophic Gemmatimonadetes bacteria in diverse environments.</title>
        <authorList>
            <person name="Zeng Y."/>
            <person name="Baumbach J."/>
            <person name="Barbosa E.G."/>
            <person name="Azevedo V."/>
            <person name="Zhang C."/>
            <person name="Koblizek M."/>
        </authorList>
    </citation>
    <scope>NUCLEOTIDE SEQUENCE [LARGE SCALE GENOMIC DNA]</scope>
    <source>
        <strain evidence="1 2">AP64</strain>
    </source>
</reference>
<evidence type="ECO:0000313" key="1">
    <source>
        <dbReference type="EMBL" id="AMW04276.1"/>
    </source>
</evidence>
<dbReference type="KEGG" id="gph:GEMMAAP_04380"/>
<reference evidence="1 2" key="1">
    <citation type="journal article" date="2014" name="Proc. Natl. Acad. Sci. U.S.A.">
        <title>Functional type 2 photosynthetic reaction centers found in the rare bacterial phylum Gemmatimonadetes.</title>
        <authorList>
            <person name="Zeng Y."/>
            <person name="Feng F."/>
            <person name="Medova H."/>
            <person name="Dean J."/>
            <person name="Koblizek M."/>
        </authorList>
    </citation>
    <scope>NUCLEOTIDE SEQUENCE [LARGE SCALE GENOMIC DNA]</scope>
    <source>
        <strain evidence="1 2">AP64</strain>
    </source>
</reference>
<accession>A0A143BGV5</accession>
<dbReference type="EMBL" id="CP011454">
    <property type="protein sequence ID" value="AMW04276.1"/>
    <property type="molecule type" value="Genomic_DNA"/>
</dbReference>
<keyword evidence="2" id="KW-1185">Reference proteome</keyword>
<gene>
    <name evidence="1" type="ORF">GEMMAAP_04380</name>
</gene>
<evidence type="ECO:0000313" key="2">
    <source>
        <dbReference type="Proteomes" id="UP000076404"/>
    </source>
</evidence>
<organism evidence="1 2">
    <name type="scientific">Gemmatimonas phototrophica</name>
    <dbReference type="NCBI Taxonomy" id="1379270"/>
    <lineage>
        <taxon>Bacteria</taxon>
        <taxon>Pseudomonadati</taxon>
        <taxon>Gemmatimonadota</taxon>
        <taxon>Gemmatimonadia</taxon>
        <taxon>Gemmatimonadales</taxon>
        <taxon>Gemmatimonadaceae</taxon>
        <taxon>Gemmatimonas</taxon>
    </lineage>
</organism>
<dbReference type="Proteomes" id="UP000076404">
    <property type="component" value="Chromosome"/>
</dbReference>
<name>A0A143BGV5_9BACT</name>
<protein>
    <submittedName>
        <fullName evidence="1">Uncharacterized protein</fullName>
    </submittedName>
</protein>
<sequence length="1439" mass="153938">MTFIMDSISLCATDARRRLRAAAATLVVAGGAFGVPATMQAQGGLTPPLTSIDSMRADGSFVTKQLSAAPNAFNLFAGEDLACGTYRGTGDMTGGTQNEGGPVSNQAAGSQDCVASQRGFYFAMPIVGGSGPSNWRKIRAVYPNARTMLGSPGYSGFFTFAFGPQKKSLGPADGQFGKTFSGVTSANDGSCRGNPNTFRFLGNSLLATKDCPETWGSEGFKGKAVIPDATWLDRFKANPTGFSWDEWKIPATAYDPSNILGTQQLYGFMSDYYREQKLRFGSVVAGGAGAPSEQGYPMGIEFKFEAFQFGNPAVRNTIWYQLTMVNKSADVYGVGVDYDSLYYGLGPGMASNQNANAMYFQPQDGSVYIVRSGASGNCNATSYPKRYAGQTLGCNSTAAGFGGGAMVISFLKSPLGDLRNKLFTQPSSPYYAPNHPNAGDTITYNHAAWGAFGNNNLQFSMRGAFGMVSGIESDYLDGRTPAQLGAADYLNKFRPEEWSGVVPDADQARFNKFVPGSTINPATGRLFGKWDYNKDGIQDTISVPGCGSQGCHVLWSDTIPGGYRNGGWGNIMNTLTAGPFSLRASDTTQFLFAFTWAPDSLQTRTRVDAMLNAYLTNYAGPTPVALPTITPGVTYTVASAEFVDSSRAGVADASVGSQITIRYPQISPVDQFMLRSIAKIRQDSIDDVGNVRRVLRLNPGLLARMTARANDNLAAVYIFKSCNQGNTWTTSSGNVGACVDAPTRNIDAGVQAFNWRPWATTTYANGIPAAATVSEFVMGGRTYVYSLVTRTRGFSDFAIVDSSATGFFSTDVQNALSVTKDTISSALAGSGPSTITVYAPITNAAGRSFARVDTSTVLGKATQDVIVGNVNNDASGRTRMVFANQFIVRKTIDTITSAASTTISARYIVPSATTSPTGTRVVNFLAREQQFTVGQNIPVRVGTALLAGTARGVTGSSRLFVDTVSAPANSMGYVWVTQDGRPIYMTSDQYAANFDRDQLSSPLYPGYTVRSRDSSNAATGMRQELLPSGTVRDRDYLVRAPGDTIQPNAKQFAITVRPITAVTGNTLPKRVQGGAYTLTWQTDPWGPKAPFRLDPPQALQATIDTSLNAMAALATNSTITDAKYNAMIGATTARPLVRVRLPFTMKYTDPEDGRVEDVKFAMLARATPQARTRLMGSGNDTIRVNVPDSLWLPGDTLYVIQRVPTDSAVTIGGARTLVLTTDAEGGANAFRPIRVLADSIGLSKFLVACTPNATSSGTRTNTFDQQTCNPLVINTRGATPTGGYLPVAANWSQFFELTKTFDPRSVKALVATPFSSANEITKETLSKISVVPNPYIVRSDVDDVTPANRTSVGNIVFTGLPDEGTLRIYSVSGQYLQELKWTASDLLRSGNNSTSGDLAYNLRTREGIDLGSGLYLFVVTATGERGKNQVHRGKFVIIR</sequence>
<dbReference type="eggNOG" id="ENOG502Z858">
    <property type="taxonomic scope" value="Bacteria"/>
</dbReference>